<feature type="domain" description="Ig-like" evidence="4">
    <location>
        <begin position="3"/>
        <end position="91"/>
    </location>
</feature>
<dbReference type="InterPro" id="IPR013106">
    <property type="entry name" value="Ig_V-set"/>
</dbReference>
<dbReference type="GO" id="GO:0016020">
    <property type="term" value="C:membrane"/>
    <property type="evidence" value="ECO:0007669"/>
    <property type="project" value="UniProtKB-ARBA"/>
</dbReference>
<dbReference type="Gene3D" id="2.60.40.10">
    <property type="entry name" value="Immunoglobulins"/>
    <property type="match status" value="1"/>
</dbReference>
<dbReference type="AlphaFoldDB" id="A0A7N4Q193"/>
<evidence type="ECO:0000256" key="1">
    <source>
        <dbReference type="ARBA" id="ARBA00022859"/>
    </source>
</evidence>
<keyword evidence="3" id="KW-1280">Immunoglobulin</keyword>
<keyword evidence="2" id="KW-1064">Adaptive immunity</keyword>
<organism evidence="5 6">
    <name type="scientific">Sarcophilus harrisii</name>
    <name type="common">Tasmanian devil</name>
    <name type="synonym">Sarcophilus laniarius</name>
    <dbReference type="NCBI Taxonomy" id="9305"/>
    <lineage>
        <taxon>Eukaryota</taxon>
        <taxon>Metazoa</taxon>
        <taxon>Chordata</taxon>
        <taxon>Craniata</taxon>
        <taxon>Vertebrata</taxon>
        <taxon>Euteleostomi</taxon>
        <taxon>Mammalia</taxon>
        <taxon>Metatheria</taxon>
        <taxon>Dasyuromorphia</taxon>
        <taxon>Dasyuridae</taxon>
        <taxon>Sarcophilus</taxon>
    </lineage>
</organism>
<dbReference type="SMART" id="SM00409">
    <property type="entry name" value="IG"/>
    <property type="match status" value="1"/>
</dbReference>
<dbReference type="InterPro" id="IPR007110">
    <property type="entry name" value="Ig-like_dom"/>
</dbReference>
<dbReference type="PANTHER" id="PTHR23267">
    <property type="entry name" value="IMMUNOGLOBULIN LIGHT CHAIN"/>
    <property type="match status" value="1"/>
</dbReference>
<dbReference type="SUPFAM" id="SSF48726">
    <property type="entry name" value="Immunoglobulin"/>
    <property type="match status" value="1"/>
</dbReference>
<accession>A0A7N4Q193</accession>
<name>A0A7N4Q193_SARHA</name>
<sequence length="98" mass="10737">ASGQITMTQSPSLLSVTPGDTVTISCRASQDISKYLNWYQQKHGQSPKLLIYNTNNLHSGIPSRFSGSGSGTDYTLTISSVETEDAGVYYCFQHKSWP</sequence>
<dbReference type="InterPro" id="IPR050150">
    <property type="entry name" value="IgV_Light_Chain"/>
</dbReference>
<keyword evidence="6" id="KW-1185">Reference proteome</keyword>
<keyword evidence="1" id="KW-0391">Immunity</keyword>
<dbReference type="InterPro" id="IPR003598">
    <property type="entry name" value="Ig_sub2"/>
</dbReference>
<dbReference type="InterPro" id="IPR003599">
    <property type="entry name" value="Ig_sub"/>
</dbReference>
<dbReference type="FunFam" id="2.60.40.10:FF:000212">
    <property type="entry name" value="Immunoglobulin kappa chain variable 12-38"/>
    <property type="match status" value="1"/>
</dbReference>
<dbReference type="GeneTree" id="ENSGT00940000153770"/>
<dbReference type="PROSITE" id="PS50835">
    <property type="entry name" value="IG_LIKE"/>
    <property type="match status" value="1"/>
</dbReference>
<evidence type="ECO:0000256" key="2">
    <source>
        <dbReference type="ARBA" id="ARBA00023130"/>
    </source>
</evidence>
<dbReference type="SMART" id="SM00406">
    <property type="entry name" value="IGv"/>
    <property type="match status" value="1"/>
</dbReference>
<evidence type="ECO:0000256" key="3">
    <source>
        <dbReference type="ARBA" id="ARBA00043265"/>
    </source>
</evidence>
<protein>
    <recommendedName>
        <fullName evidence="4">Ig-like domain-containing protein</fullName>
    </recommendedName>
</protein>
<dbReference type="SMART" id="SM00408">
    <property type="entry name" value="IGc2"/>
    <property type="match status" value="1"/>
</dbReference>
<dbReference type="Ensembl" id="ENSSHAT00000045975.1">
    <property type="protein sequence ID" value="ENSSHAP00000045808.1"/>
    <property type="gene ID" value="ENSSHAG00000027293.1"/>
</dbReference>
<reference evidence="5" key="2">
    <citation type="submission" date="2025-08" db="UniProtKB">
        <authorList>
            <consortium name="Ensembl"/>
        </authorList>
    </citation>
    <scope>IDENTIFICATION</scope>
</reference>
<evidence type="ECO:0000313" key="6">
    <source>
        <dbReference type="Proteomes" id="UP000007648"/>
    </source>
</evidence>
<dbReference type="Pfam" id="PF07686">
    <property type="entry name" value="V-set"/>
    <property type="match status" value="1"/>
</dbReference>
<reference evidence="5" key="3">
    <citation type="submission" date="2025-09" db="UniProtKB">
        <authorList>
            <consortium name="Ensembl"/>
        </authorList>
    </citation>
    <scope>IDENTIFICATION</scope>
</reference>
<dbReference type="Proteomes" id="UP000007648">
    <property type="component" value="Unassembled WGS sequence"/>
</dbReference>
<dbReference type="GO" id="GO:0002250">
    <property type="term" value="P:adaptive immune response"/>
    <property type="evidence" value="ECO:0007669"/>
    <property type="project" value="UniProtKB-KW"/>
</dbReference>
<dbReference type="InterPro" id="IPR036179">
    <property type="entry name" value="Ig-like_dom_sf"/>
</dbReference>
<evidence type="ECO:0000313" key="5">
    <source>
        <dbReference type="Ensembl" id="ENSSHAP00000045808.1"/>
    </source>
</evidence>
<dbReference type="GO" id="GO:0019814">
    <property type="term" value="C:immunoglobulin complex"/>
    <property type="evidence" value="ECO:0007669"/>
    <property type="project" value="UniProtKB-KW"/>
</dbReference>
<dbReference type="InParanoid" id="A0A7N4Q193"/>
<evidence type="ECO:0000259" key="4">
    <source>
        <dbReference type="PROSITE" id="PS50835"/>
    </source>
</evidence>
<proteinExistence type="predicted"/>
<dbReference type="InterPro" id="IPR013783">
    <property type="entry name" value="Ig-like_fold"/>
</dbReference>
<dbReference type="GO" id="GO:0005576">
    <property type="term" value="C:extracellular region"/>
    <property type="evidence" value="ECO:0007669"/>
    <property type="project" value="UniProtKB-ARBA"/>
</dbReference>
<reference evidence="5 6" key="1">
    <citation type="journal article" date="2011" name="Proc. Natl. Acad. Sci. U.S.A.">
        <title>Genetic diversity and population structure of the endangered marsupial Sarcophilus harrisii (Tasmanian devil).</title>
        <authorList>
            <person name="Miller W."/>
            <person name="Hayes V.M."/>
            <person name="Ratan A."/>
            <person name="Petersen D.C."/>
            <person name="Wittekindt N.E."/>
            <person name="Miller J."/>
            <person name="Walenz B."/>
            <person name="Knight J."/>
            <person name="Qi J."/>
            <person name="Zhao F."/>
            <person name="Wang Q."/>
            <person name="Bedoya-Reina O.C."/>
            <person name="Katiyar N."/>
            <person name="Tomsho L.P."/>
            <person name="Kasson L.M."/>
            <person name="Hardie R.A."/>
            <person name="Woodbridge P."/>
            <person name="Tindall E.A."/>
            <person name="Bertelsen M.F."/>
            <person name="Dixon D."/>
            <person name="Pyecroft S."/>
            <person name="Helgen K.M."/>
            <person name="Lesk A.M."/>
            <person name="Pringle T.H."/>
            <person name="Patterson N."/>
            <person name="Zhang Y."/>
            <person name="Kreiss A."/>
            <person name="Woods G.M."/>
            <person name="Jones M.E."/>
            <person name="Schuster S.C."/>
        </authorList>
    </citation>
    <scope>NUCLEOTIDE SEQUENCE [LARGE SCALE GENOMIC DNA]</scope>
</reference>